<keyword evidence="1" id="KW-0732">Signal</keyword>
<evidence type="ECO:0000256" key="1">
    <source>
        <dbReference type="SAM" id="SignalP"/>
    </source>
</evidence>
<evidence type="ECO:0000313" key="2">
    <source>
        <dbReference type="EMBL" id="KAL0266550.1"/>
    </source>
</evidence>
<name>A0AAW2H9W9_9NEOP</name>
<comment type="caution">
    <text evidence="2">The sequence shown here is derived from an EMBL/GenBank/DDBJ whole genome shotgun (WGS) entry which is preliminary data.</text>
</comment>
<dbReference type="EMBL" id="JARGDH010000005">
    <property type="protein sequence ID" value="KAL0266550.1"/>
    <property type="molecule type" value="Genomic_DNA"/>
</dbReference>
<sequence length="109" mass="12166">MRFLTVTLCLALIYFCTVGAIRRRGCNNLGFENDGWGRNDNVYSGHDGVYYGDSRQPSLDFKTNAQENQHQPEEDNVGAVVVVDTPIRCPPGQTFHRGMCRIISGRPSS</sequence>
<feature type="signal peptide" evidence="1">
    <location>
        <begin position="1"/>
        <end position="20"/>
    </location>
</feature>
<protein>
    <recommendedName>
        <fullName evidence="3">Secreted protein</fullName>
    </recommendedName>
</protein>
<accession>A0AAW2H9W9</accession>
<organism evidence="2">
    <name type="scientific">Menopon gallinae</name>
    <name type="common">poultry shaft louse</name>
    <dbReference type="NCBI Taxonomy" id="328185"/>
    <lineage>
        <taxon>Eukaryota</taxon>
        <taxon>Metazoa</taxon>
        <taxon>Ecdysozoa</taxon>
        <taxon>Arthropoda</taxon>
        <taxon>Hexapoda</taxon>
        <taxon>Insecta</taxon>
        <taxon>Pterygota</taxon>
        <taxon>Neoptera</taxon>
        <taxon>Paraneoptera</taxon>
        <taxon>Psocodea</taxon>
        <taxon>Troctomorpha</taxon>
        <taxon>Phthiraptera</taxon>
        <taxon>Amblycera</taxon>
        <taxon>Menoponidae</taxon>
        <taxon>Menopon</taxon>
    </lineage>
</organism>
<feature type="chain" id="PRO_5043665806" description="Secreted protein" evidence="1">
    <location>
        <begin position="21"/>
        <end position="109"/>
    </location>
</feature>
<dbReference type="AlphaFoldDB" id="A0AAW2H9W9"/>
<reference evidence="2" key="1">
    <citation type="journal article" date="2024" name="Gigascience">
        <title>Chromosome-level genome of the poultry shaft louse Menopon gallinae provides insight into the host-switching and adaptive evolution of parasitic lice.</title>
        <authorList>
            <person name="Xu Y."/>
            <person name="Ma L."/>
            <person name="Liu S."/>
            <person name="Liang Y."/>
            <person name="Liu Q."/>
            <person name="He Z."/>
            <person name="Tian L."/>
            <person name="Duan Y."/>
            <person name="Cai W."/>
            <person name="Li H."/>
            <person name="Song F."/>
        </authorList>
    </citation>
    <scope>NUCLEOTIDE SEQUENCE</scope>
    <source>
        <strain evidence="2">Cailab_2023a</strain>
    </source>
</reference>
<evidence type="ECO:0008006" key="3">
    <source>
        <dbReference type="Google" id="ProtNLM"/>
    </source>
</evidence>
<gene>
    <name evidence="2" type="ORF">PYX00_009060</name>
</gene>
<proteinExistence type="predicted"/>